<feature type="transmembrane region" description="Helical" evidence="7">
    <location>
        <begin position="117"/>
        <end position="144"/>
    </location>
</feature>
<evidence type="ECO:0000256" key="2">
    <source>
        <dbReference type="ARBA" id="ARBA00009045"/>
    </source>
</evidence>
<gene>
    <name evidence="9" type="ORF">M378DRAFT_158847</name>
</gene>
<evidence type="ECO:0000256" key="6">
    <source>
        <dbReference type="ARBA" id="ARBA00023136"/>
    </source>
</evidence>
<evidence type="ECO:0000256" key="3">
    <source>
        <dbReference type="ARBA" id="ARBA00022692"/>
    </source>
</evidence>
<dbReference type="PANTHER" id="PTHR43731:SF14">
    <property type="entry name" value="PRESENILIN-ASSOCIATED RHOMBOID-LIKE PROTEIN, MITOCHONDRIAL"/>
    <property type="match status" value="1"/>
</dbReference>
<dbReference type="InterPro" id="IPR035952">
    <property type="entry name" value="Rhomboid-like_sf"/>
</dbReference>
<comment type="subcellular location">
    <subcellularLocation>
        <location evidence="1">Membrane</location>
        <topology evidence="1">Multi-pass membrane protein</topology>
    </subcellularLocation>
</comment>
<dbReference type="GO" id="GO:0004252">
    <property type="term" value="F:serine-type endopeptidase activity"/>
    <property type="evidence" value="ECO:0007669"/>
    <property type="project" value="InterPro"/>
</dbReference>
<dbReference type="InParanoid" id="A0A0C2X2D3"/>
<dbReference type="Proteomes" id="UP000054549">
    <property type="component" value="Unassembled WGS sequence"/>
</dbReference>
<keyword evidence="6 7" id="KW-0472">Membrane</keyword>
<dbReference type="HOGENOM" id="CLU_055068_7_2_1"/>
<proteinExistence type="inferred from homology"/>
<feature type="transmembrane region" description="Helical" evidence="7">
    <location>
        <begin position="243"/>
        <end position="259"/>
    </location>
</feature>
<keyword evidence="4" id="KW-0378">Hydrolase</keyword>
<dbReference type="AlphaFoldDB" id="A0A0C2X2D3"/>
<dbReference type="Gene3D" id="1.20.1540.10">
    <property type="entry name" value="Rhomboid-like"/>
    <property type="match status" value="1"/>
</dbReference>
<evidence type="ECO:0000313" key="9">
    <source>
        <dbReference type="EMBL" id="KIL68307.1"/>
    </source>
</evidence>
<feature type="domain" description="Peptidase S54 rhomboid" evidence="8">
    <location>
        <begin position="115"/>
        <end position="258"/>
    </location>
</feature>
<dbReference type="GO" id="GO:0006465">
    <property type="term" value="P:signal peptide processing"/>
    <property type="evidence" value="ECO:0007669"/>
    <property type="project" value="TreeGrafter"/>
</dbReference>
<evidence type="ECO:0000256" key="4">
    <source>
        <dbReference type="ARBA" id="ARBA00022801"/>
    </source>
</evidence>
<keyword evidence="3 7" id="KW-0812">Transmembrane</keyword>
<dbReference type="STRING" id="946122.A0A0C2X2D3"/>
<keyword evidence="5 7" id="KW-1133">Transmembrane helix</keyword>
<keyword evidence="10" id="KW-1185">Reference proteome</keyword>
<dbReference type="SUPFAM" id="SSF144091">
    <property type="entry name" value="Rhomboid-like"/>
    <property type="match status" value="1"/>
</dbReference>
<comment type="similarity">
    <text evidence="2">Belongs to the peptidase S54 family.</text>
</comment>
<protein>
    <recommendedName>
        <fullName evidence="8">Peptidase S54 rhomboid domain-containing protein</fullName>
    </recommendedName>
</protein>
<feature type="transmembrane region" description="Helical" evidence="7">
    <location>
        <begin position="156"/>
        <end position="178"/>
    </location>
</feature>
<evidence type="ECO:0000256" key="5">
    <source>
        <dbReference type="ARBA" id="ARBA00022989"/>
    </source>
</evidence>
<sequence>MALVFPLIRRPLATRLNATFLLSRSPRYFSSHNCNLQRWVRHPQSEDPGSKKNPFFKFLDDIPKDALFIGILATNAVVFGMWYMASQKLKYQRDPSSFKWMVDNFVSSWNNVKSGRVWTLVTSCFSHEGIGHILFNGFTFYFMAQPVLHMLGSRQFLILYLGSGIASNVVSMGYSHFIEGRDKGSMGASAAIYSVISYLACVAPKMTFQLYGIIPIPAWLAVTGIFAYDAYSTVAKSRSQVDTVGHVAGLLSGIGYFLFRKKRMFL</sequence>
<evidence type="ECO:0000259" key="8">
    <source>
        <dbReference type="Pfam" id="PF01694"/>
    </source>
</evidence>
<feature type="transmembrane region" description="Helical" evidence="7">
    <location>
        <begin position="66"/>
        <end position="85"/>
    </location>
</feature>
<dbReference type="OrthoDB" id="418595at2759"/>
<dbReference type="PANTHER" id="PTHR43731">
    <property type="entry name" value="RHOMBOID PROTEASE"/>
    <property type="match status" value="1"/>
</dbReference>
<dbReference type="EMBL" id="KN818229">
    <property type="protein sequence ID" value="KIL68307.1"/>
    <property type="molecule type" value="Genomic_DNA"/>
</dbReference>
<evidence type="ECO:0000256" key="1">
    <source>
        <dbReference type="ARBA" id="ARBA00004141"/>
    </source>
</evidence>
<dbReference type="GO" id="GO:0016020">
    <property type="term" value="C:membrane"/>
    <property type="evidence" value="ECO:0007669"/>
    <property type="project" value="UniProtKB-SubCell"/>
</dbReference>
<feature type="transmembrane region" description="Helical" evidence="7">
    <location>
        <begin position="210"/>
        <end position="231"/>
    </location>
</feature>
<dbReference type="InterPro" id="IPR022764">
    <property type="entry name" value="Peptidase_S54_rhomboid_dom"/>
</dbReference>
<name>A0A0C2X2D3_AMAMK</name>
<dbReference type="InterPro" id="IPR050925">
    <property type="entry name" value="Rhomboid_protease_S54"/>
</dbReference>
<accession>A0A0C2X2D3</accession>
<dbReference type="Pfam" id="PF01694">
    <property type="entry name" value="Rhomboid"/>
    <property type="match status" value="1"/>
</dbReference>
<reference evidence="9 10" key="1">
    <citation type="submission" date="2014-04" db="EMBL/GenBank/DDBJ databases">
        <title>Evolutionary Origins and Diversification of the Mycorrhizal Mutualists.</title>
        <authorList>
            <consortium name="DOE Joint Genome Institute"/>
            <consortium name="Mycorrhizal Genomics Consortium"/>
            <person name="Kohler A."/>
            <person name="Kuo A."/>
            <person name="Nagy L.G."/>
            <person name="Floudas D."/>
            <person name="Copeland A."/>
            <person name="Barry K.W."/>
            <person name="Cichocki N."/>
            <person name="Veneault-Fourrey C."/>
            <person name="LaButti K."/>
            <person name="Lindquist E.A."/>
            <person name="Lipzen A."/>
            <person name="Lundell T."/>
            <person name="Morin E."/>
            <person name="Murat C."/>
            <person name="Riley R."/>
            <person name="Ohm R."/>
            <person name="Sun H."/>
            <person name="Tunlid A."/>
            <person name="Henrissat B."/>
            <person name="Grigoriev I.V."/>
            <person name="Hibbett D.S."/>
            <person name="Martin F."/>
        </authorList>
    </citation>
    <scope>NUCLEOTIDE SEQUENCE [LARGE SCALE GENOMIC DNA]</scope>
    <source>
        <strain evidence="9 10">Koide BX008</strain>
    </source>
</reference>
<evidence type="ECO:0000313" key="10">
    <source>
        <dbReference type="Proteomes" id="UP000054549"/>
    </source>
</evidence>
<evidence type="ECO:0000256" key="7">
    <source>
        <dbReference type="SAM" id="Phobius"/>
    </source>
</evidence>
<organism evidence="9 10">
    <name type="scientific">Amanita muscaria (strain Koide BX008)</name>
    <dbReference type="NCBI Taxonomy" id="946122"/>
    <lineage>
        <taxon>Eukaryota</taxon>
        <taxon>Fungi</taxon>
        <taxon>Dikarya</taxon>
        <taxon>Basidiomycota</taxon>
        <taxon>Agaricomycotina</taxon>
        <taxon>Agaricomycetes</taxon>
        <taxon>Agaricomycetidae</taxon>
        <taxon>Agaricales</taxon>
        <taxon>Pluteineae</taxon>
        <taxon>Amanitaceae</taxon>
        <taxon>Amanita</taxon>
    </lineage>
</organism>
<feature type="transmembrane region" description="Helical" evidence="7">
    <location>
        <begin position="184"/>
        <end position="203"/>
    </location>
</feature>